<keyword evidence="6" id="KW-1185">Reference proteome</keyword>
<evidence type="ECO:0000256" key="3">
    <source>
        <dbReference type="SAM" id="Phobius"/>
    </source>
</evidence>
<dbReference type="Pfam" id="PF25967">
    <property type="entry name" value="RND-MFP_C"/>
    <property type="match status" value="1"/>
</dbReference>
<name>G5SLK3_9BACT</name>
<evidence type="ECO:0000259" key="4">
    <source>
        <dbReference type="Pfam" id="PF25967"/>
    </source>
</evidence>
<comment type="caution">
    <text evidence="5">The sequence shown here is derived from an EMBL/GenBank/DDBJ whole genome shotgun (WGS) entry which is preliminary data.</text>
</comment>
<keyword evidence="3" id="KW-0472">Membrane</keyword>
<feature type="transmembrane region" description="Helical" evidence="3">
    <location>
        <begin position="20"/>
        <end position="40"/>
    </location>
</feature>
<evidence type="ECO:0000256" key="2">
    <source>
        <dbReference type="ARBA" id="ARBA00023054"/>
    </source>
</evidence>
<dbReference type="GeneID" id="93556012"/>
<dbReference type="PANTHER" id="PTHR32347">
    <property type="entry name" value="EFFLUX SYSTEM COMPONENT YKNX-RELATED"/>
    <property type="match status" value="1"/>
</dbReference>
<dbReference type="eggNOG" id="COG0845">
    <property type="taxonomic scope" value="Bacteria"/>
</dbReference>
<evidence type="ECO:0000313" key="5">
    <source>
        <dbReference type="EMBL" id="EHH01769.1"/>
    </source>
</evidence>
<protein>
    <submittedName>
        <fullName evidence="5">Efflux transporter, RND family, MFP subunit</fullName>
    </submittedName>
</protein>
<proteinExistence type="predicted"/>
<dbReference type="InterPro" id="IPR058627">
    <property type="entry name" value="MdtA-like_C"/>
</dbReference>
<dbReference type="RefSeq" id="WP_008616983.1">
    <property type="nucleotide sequence ID" value="NZ_JH376579.1"/>
</dbReference>
<dbReference type="PANTHER" id="PTHR32347:SF14">
    <property type="entry name" value="EFFLUX SYSTEM COMPONENT YKNX-RELATED"/>
    <property type="match status" value="1"/>
</dbReference>
<dbReference type="HOGENOM" id="CLU_018816_16_0_10"/>
<comment type="subcellular location">
    <subcellularLocation>
        <location evidence="1">Cell envelope</location>
    </subcellularLocation>
</comment>
<keyword evidence="3" id="KW-1133">Transmembrane helix</keyword>
<gene>
    <name evidence="5" type="ORF">HMPREF9441_00222</name>
</gene>
<accession>G5SLK3</accession>
<dbReference type="AlphaFoldDB" id="G5SLK3"/>
<dbReference type="GO" id="GO:0030313">
    <property type="term" value="C:cell envelope"/>
    <property type="evidence" value="ECO:0007669"/>
    <property type="project" value="UniProtKB-SubCell"/>
</dbReference>
<organism evidence="5 6">
    <name type="scientific">Paraprevotella clara YIT 11840</name>
    <dbReference type="NCBI Taxonomy" id="762968"/>
    <lineage>
        <taxon>Bacteria</taxon>
        <taxon>Pseudomonadati</taxon>
        <taxon>Bacteroidota</taxon>
        <taxon>Bacteroidia</taxon>
        <taxon>Bacteroidales</taxon>
        <taxon>Prevotellaceae</taxon>
        <taxon>Paraprevotella</taxon>
    </lineage>
</organism>
<reference evidence="5 6" key="1">
    <citation type="submission" date="2011-03" db="EMBL/GenBank/DDBJ databases">
        <authorList>
            <person name="Weinstock G."/>
            <person name="Sodergren E."/>
            <person name="Clifton S."/>
            <person name="Fulton L."/>
            <person name="Fulton B."/>
            <person name="Courtney L."/>
            <person name="Fronick C."/>
            <person name="Harrison M."/>
            <person name="Strong C."/>
            <person name="Farmer C."/>
            <person name="Delahaunty K."/>
            <person name="Markovic C."/>
            <person name="Hall O."/>
            <person name="Minx P."/>
            <person name="Tomlinson C."/>
            <person name="Mitreva M."/>
            <person name="Hou S."/>
            <person name="Chen J."/>
            <person name="Wollam A."/>
            <person name="Pepin K.H."/>
            <person name="Johnson M."/>
            <person name="Bhonagiri V."/>
            <person name="Zhang X."/>
            <person name="Suruliraj S."/>
            <person name="Warren W."/>
            <person name="Chinwalla A."/>
            <person name="Mardis E.R."/>
            <person name="Wilson R.K."/>
        </authorList>
    </citation>
    <scope>NUCLEOTIDE SEQUENCE [LARGE SCALE GENOMIC DNA]</scope>
    <source>
        <strain evidence="5 6">YIT 11840</strain>
    </source>
</reference>
<dbReference type="OrthoDB" id="1957187at2"/>
<dbReference type="InterPro" id="IPR050465">
    <property type="entry name" value="UPF0194_transport"/>
</dbReference>
<evidence type="ECO:0000256" key="1">
    <source>
        <dbReference type="ARBA" id="ARBA00004196"/>
    </source>
</evidence>
<evidence type="ECO:0000313" key="6">
    <source>
        <dbReference type="Proteomes" id="UP000003598"/>
    </source>
</evidence>
<dbReference type="PATRIC" id="fig|762968.3.peg.199"/>
<dbReference type="Gene3D" id="2.40.420.20">
    <property type="match status" value="1"/>
</dbReference>
<keyword evidence="2" id="KW-0175">Coiled coil</keyword>
<sequence>MMDRKLSDKDIRRKKIARYVRIGAVVCALVVISIVIANFVQPGLDLESADVAQASKGTLEVSVGATGTVTPFYEESITSPISTKILEVYKKSGEQVHKGDTILRLDLSSANISLQEETDAVEIQKYKLEQFRTQAVSEISDLEKQVAIDGMRLKRMKVLMANEHYLDSIGASTEDMVRQRELDYEVAELQFEQLKLNYENKKKIVESTLKVNELEFGIAERKLSLKRKEFGDARVLAPFDATLSWVNEAVGSGVAQGEQLAVLSDLGRFKVKAEISDSYAGQFNVGSRVEVKIGSVSLSGGIANIVPSVSNGKISFTVVLDDASNKSLRPGLRADVYVVTSIKENVIMIPNRAYYSGPGEYQLWIVDGGQAEKRTVLLGESSSLYVEVVDGIRPGETVVISNMNEFKTKDKLKIR</sequence>
<keyword evidence="3" id="KW-0812">Transmembrane</keyword>
<dbReference type="STRING" id="762968.HMPREF9441_00222"/>
<dbReference type="EMBL" id="AFFY01000003">
    <property type="protein sequence ID" value="EHH01769.1"/>
    <property type="molecule type" value="Genomic_DNA"/>
</dbReference>
<dbReference type="Proteomes" id="UP000003598">
    <property type="component" value="Unassembled WGS sequence"/>
</dbReference>
<feature type="domain" description="Multidrug resistance protein MdtA-like C-terminal permuted SH3" evidence="4">
    <location>
        <begin position="345"/>
        <end position="403"/>
    </location>
</feature>
<dbReference type="Gene3D" id="2.40.50.100">
    <property type="match status" value="1"/>
</dbReference>